<evidence type="ECO:0000256" key="1">
    <source>
        <dbReference type="ARBA" id="ARBA00023125"/>
    </source>
</evidence>
<dbReference type="PANTHER" id="PTHR30204">
    <property type="entry name" value="REDOX-CYCLING DRUG-SENSING TRANSCRIPTIONAL ACTIVATOR SOXR"/>
    <property type="match status" value="1"/>
</dbReference>
<dbReference type="Proteomes" id="UP000477722">
    <property type="component" value="Unassembled WGS sequence"/>
</dbReference>
<dbReference type="InterPro" id="IPR000551">
    <property type="entry name" value="MerR-type_HTH_dom"/>
</dbReference>
<dbReference type="EMBL" id="JAAKZZ010000237">
    <property type="protein sequence ID" value="NGO70833.1"/>
    <property type="molecule type" value="Genomic_DNA"/>
</dbReference>
<sequence length="138" mass="15077">MKIGELAQRAGVSVRALRYYEEQGLLSPERTPSGQRRYTEDTVEVVRLFQQFYAAGLGSRAIAALLPCVNNGRPTATQRRMLRAERDRLAARVEGMAHTLSRLDQLITAADHHGEAAHGHADLAAGAAPSWVRTTSAL</sequence>
<dbReference type="Pfam" id="PF13411">
    <property type="entry name" value="MerR_1"/>
    <property type="match status" value="1"/>
</dbReference>
<dbReference type="InterPro" id="IPR047057">
    <property type="entry name" value="MerR_fam"/>
</dbReference>
<dbReference type="RefSeq" id="WP_165300487.1">
    <property type="nucleotide sequence ID" value="NZ_JAAKZZ010000237.1"/>
</dbReference>
<comment type="caution">
    <text evidence="3">The sequence shown here is derived from an EMBL/GenBank/DDBJ whole genome shotgun (WGS) entry which is preliminary data.</text>
</comment>
<proteinExistence type="predicted"/>
<dbReference type="InterPro" id="IPR009061">
    <property type="entry name" value="DNA-bd_dom_put_sf"/>
</dbReference>
<keyword evidence="4" id="KW-1185">Reference proteome</keyword>
<dbReference type="SUPFAM" id="SSF46955">
    <property type="entry name" value="Putative DNA-binding domain"/>
    <property type="match status" value="1"/>
</dbReference>
<dbReference type="PRINTS" id="PR00040">
    <property type="entry name" value="HTHMERR"/>
</dbReference>
<gene>
    <name evidence="3" type="ORF">G5C65_21240</name>
</gene>
<evidence type="ECO:0000313" key="3">
    <source>
        <dbReference type="EMBL" id="NGO70833.1"/>
    </source>
</evidence>
<accession>A0A6G4X0Q5</accession>
<evidence type="ECO:0000313" key="4">
    <source>
        <dbReference type="Proteomes" id="UP000477722"/>
    </source>
</evidence>
<evidence type="ECO:0000259" key="2">
    <source>
        <dbReference type="PROSITE" id="PS50937"/>
    </source>
</evidence>
<reference evidence="3 4" key="1">
    <citation type="submission" date="2020-02" db="EMBL/GenBank/DDBJ databases">
        <title>Whole-genome analyses of novel actinobacteria.</title>
        <authorList>
            <person name="Sahin N."/>
            <person name="Tatar D."/>
        </authorList>
    </citation>
    <scope>NUCLEOTIDE SEQUENCE [LARGE SCALE GENOMIC DNA]</scope>
    <source>
        <strain evidence="3 4">SB3404</strain>
    </source>
</reference>
<keyword evidence="1" id="KW-0238">DNA-binding</keyword>
<dbReference type="PROSITE" id="PS50937">
    <property type="entry name" value="HTH_MERR_2"/>
    <property type="match status" value="1"/>
</dbReference>
<dbReference type="Gene3D" id="1.10.1660.10">
    <property type="match status" value="1"/>
</dbReference>
<dbReference type="GO" id="GO:0003677">
    <property type="term" value="F:DNA binding"/>
    <property type="evidence" value="ECO:0007669"/>
    <property type="project" value="UniProtKB-KW"/>
</dbReference>
<dbReference type="PANTHER" id="PTHR30204:SF97">
    <property type="entry name" value="MERR FAMILY REGULATORY PROTEIN"/>
    <property type="match status" value="1"/>
</dbReference>
<feature type="domain" description="HTH merR-type" evidence="2">
    <location>
        <begin position="1"/>
        <end position="68"/>
    </location>
</feature>
<dbReference type="GO" id="GO:0003700">
    <property type="term" value="F:DNA-binding transcription factor activity"/>
    <property type="evidence" value="ECO:0007669"/>
    <property type="project" value="InterPro"/>
</dbReference>
<dbReference type="SMART" id="SM00422">
    <property type="entry name" value="HTH_MERR"/>
    <property type="match status" value="1"/>
</dbReference>
<name>A0A6G4X0Q5_9ACTN</name>
<dbReference type="AlphaFoldDB" id="A0A6G4X0Q5"/>
<dbReference type="PROSITE" id="PS00552">
    <property type="entry name" value="HTH_MERR_1"/>
    <property type="match status" value="1"/>
</dbReference>
<organism evidence="3 4">
    <name type="scientific">Streptomyces boncukensis</name>
    <dbReference type="NCBI Taxonomy" id="2711219"/>
    <lineage>
        <taxon>Bacteria</taxon>
        <taxon>Bacillati</taxon>
        <taxon>Actinomycetota</taxon>
        <taxon>Actinomycetes</taxon>
        <taxon>Kitasatosporales</taxon>
        <taxon>Streptomycetaceae</taxon>
        <taxon>Streptomyces</taxon>
    </lineage>
</organism>
<protein>
    <submittedName>
        <fullName evidence="3">MerR family transcriptional regulator</fullName>
    </submittedName>
</protein>